<accession>D0LSF6</accession>
<dbReference type="STRING" id="502025.Hoch_3153"/>
<evidence type="ECO:0000313" key="3">
    <source>
        <dbReference type="Proteomes" id="UP000001880"/>
    </source>
</evidence>
<dbReference type="PANTHER" id="PTHR37807:SF3">
    <property type="entry name" value="OS07G0160300 PROTEIN"/>
    <property type="match status" value="1"/>
</dbReference>
<feature type="region of interest" description="Disordered" evidence="1">
    <location>
        <begin position="1"/>
        <end position="26"/>
    </location>
</feature>
<dbReference type="Gene3D" id="3.40.50.300">
    <property type="entry name" value="P-loop containing nucleotide triphosphate hydrolases"/>
    <property type="match status" value="1"/>
</dbReference>
<name>D0LSF6_HALO1</name>
<dbReference type="SUPFAM" id="SSF52540">
    <property type="entry name" value="P-loop containing nucleoside triphosphate hydrolases"/>
    <property type="match status" value="1"/>
</dbReference>
<organism evidence="2 3">
    <name type="scientific">Haliangium ochraceum (strain DSM 14365 / JCM 11303 / SMP-2)</name>
    <dbReference type="NCBI Taxonomy" id="502025"/>
    <lineage>
        <taxon>Bacteria</taxon>
        <taxon>Pseudomonadati</taxon>
        <taxon>Myxococcota</taxon>
        <taxon>Polyangia</taxon>
        <taxon>Haliangiales</taxon>
        <taxon>Kofleriaceae</taxon>
        <taxon>Haliangium</taxon>
    </lineage>
</organism>
<protein>
    <recommendedName>
        <fullName evidence="4">Kinase</fullName>
    </recommendedName>
</protein>
<dbReference type="eggNOG" id="COG0645">
    <property type="taxonomic scope" value="Bacteria"/>
</dbReference>
<evidence type="ECO:0000256" key="1">
    <source>
        <dbReference type="SAM" id="MobiDB-lite"/>
    </source>
</evidence>
<dbReference type="PANTHER" id="PTHR37807">
    <property type="entry name" value="OS07G0160300 PROTEIN"/>
    <property type="match status" value="1"/>
</dbReference>
<dbReference type="AlphaFoldDB" id="D0LSF6"/>
<dbReference type="Pfam" id="PF13671">
    <property type="entry name" value="AAA_33"/>
    <property type="match status" value="1"/>
</dbReference>
<reference evidence="2 3" key="1">
    <citation type="journal article" date="2010" name="Stand. Genomic Sci.">
        <title>Complete genome sequence of Haliangium ochraceum type strain (SMP-2).</title>
        <authorList>
            <consortium name="US DOE Joint Genome Institute (JGI-PGF)"/>
            <person name="Ivanova N."/>
            <person name="Daum C."/>
            <person name="Lang E."/>
            <person name="Abt B."/>
            <person name="Kopitz M."/>
            <person name="Saunders E."/>
            <person name="Lapidus A."/>
            <person name="Lucas S."/>
            <person name="Glavina Del Rio T."/>
            <person name="Nolan M."/>
            <person name="Tice H."/>
            <person name="Copeland A."/>
            <person name="Cheng J.F."/>
            <person name="Chen F."/>
            <person name="Bruce D."/>
            <person name="Goodwin L."/>
            <person name="Pitluck S."/>
            <person name="Mavromatis K."/>
            <person name="Pati A."/>
            <person name="Mikhailova N."/>
            <person name="Chen A."/>
            <person name="Palaniappan K."/>
            <person name="Land M."/>
            <person name="Hauser L."/>
            <person name="Chang Y.J."/>
            <person name="Jeffries C.D."/>
            <person name="Detter J.C."/>
            <person name="Brettin T."/>
            <person name="Rohde M."/>
            <person name="Goker M."/>
            <person name="Bristow J."/>
            <person name="Markowitz V."/>
            <person name="Eisen J.A."/>
            <person name="Hugenholtz P."/>
            <person name="Kyrpides N.C."/>
            <person name="Klenk H.P."/>
        </authorList>
    </citation>
    <scope>NUCLEOTIDE SEQUENCE [LARGE SCALE GENOMIC DNA]</scope>
    <source>
        <strain evidence="3">DSM 14365 / CIP 107738 / JCM 11303 / AJ 13395 / SMP-2</strain>
    </source>
</reference>
<sequence length="204" mass="21947">MARTSVSDERPTRERPTSERPESADARTANAPMLICFGGLPGAGKTSVARLAAPRLRALHLRIDSIEQAIRASWLRLDDVGNAGYCAAYAVAEDNLRLGCSVLADAVNPVAAARAGWREVAERSGARLLEVELVCSDRAAHRERVERRRADIVGLRLPVWAEVAARAYEPWDGAGLRLDTAALSAEQAAARVVACAEAPSRPTR</sequence>
<dbReference type="KEGG" id="hoh:Hoch_3153"/>
<dbReference type="Proteomes" id="UP000001880">
    <property type="component" value="Chromosome"/>
</dbReference>
<keyword evidence="3" id="KW-1185">Reference proteome</keyword>
<feature type="compositionally biased region" description="Basic and acidic residues" evidence="1">
    <location>
        <begin position="1"/>
        <end position="25"/>
    </location>
</feature>
<evidence type="ECO:0008006" key="4">
    <source>
        <dbReference type="Google" id="ProtNLM"/>
    </source>
</evidence>
<dbReference type="HOGENOM" id="CLU_116774_0_0_7"/>
<gene>
    <name evidence="2" type="ordered locus">Hoch_3153</name>
</gene>
<dbReference type="InterPro" id="IPR027417">
    <property type="entry name" value="P-loop_NTPase"/>
</dbReference>
<evidence type="ECO:0000313" key="2">
    <source>
        <dbReference type="EMBL" id="ACY15655.1"/>
    </source>
</evidence>
<proteinExistence type="predicted"/>
<dbReference type="EMBL" id="CP001804">
    <property type="protein sequence ID" value="ACY15655.1"/>
    <property type="molecule type" value="Genomic_DNA"/>
</dbReference>